<organism evidence="1 2">
    <name type="scientific">Palleniella muris</name>
    <dbReference type="NCBI Taxonomy" id="3038145"/>
    <lineage>
        <taxon>Bacteria</taxon>
        <taxon>Pseudomonadati</taxon>
        <taxon>Bacteroidota</taxon>
        <taxon>Bacteroidia</taxon>
        <taxon>Bacteroidales</taxon>
        <taxon>Prevotellaceae</taxon>
        <taxon>Palleniella</taxon>
    </lineage>
</organism>
<comment type="caution">
    <text evidence="1">The sequence shown here is derived from an EMBL/GenBank/DDBJ whole genome shotgun (WGS) entry which is preliminary data.</text>
</comment>
<protein>
    <submittedName>
        <fullName evidence="1">Uncharacterized protein</fullName>
    </submittedName>
</protein>
<dbReference type="Proteomes" id="UP000308886">
    <property type="component" value="Unassembled WGS sequence"/>
</dbReference>
<proteinExistence type="predicted"/>
<evidence type="ECO:0000313" key="2">
    <source>
        <dbReference type="Proteomes" id="UP000308886"/>
    </source>
</evidence>
<evidence type="ECO:0000313" key="1">
    <source>
        <dbReference type="EMBL" id="TGX83867.1"/>
    </source>
</evidence>
<sequence length="456" mass="48956">MKKLFTLLFAAMGLTAMADNTVTVKYDFENYKLDSKGKYYEWFEKNADDTENNLWATGNAGFAMTAGNAPAADYPSVAIAEGYDGACVKLETKSTGFLGGLVKMPIAAGNLFIGSFDSSAAMSSAMKATNFGKVFDKKPLKFFGYYKYKAGEKVTDKNGKEIAGKVDKGQIYSVLYKNKDAQGNDVVLNGTDVLTNENIVAIADAGEITDVAEWTKFEVAFDYKKNVIDEEILKAGGYSLTVVFTSSVEGASFIGAVGSTLYVDKVELVCEGEESSAKEFTDKLVVQLGDGEPMDPLSASIFVTDNGDGKYTLTLPNFMLGEGPEAMSVGTINLENVEGTEEDGVVVLSTKQTITIAPGDDESIGWIGPGLSPLPVTLYAEMKGEKLFAKITISWVFDIFVTFGEKISTGIDCIVPGVVEQPTSVYTLDGKKAATMQPGNVYIVRKADGKTVKVIK</sequence>
<reference evidence="1" key="1">
    <citation type="submission" date="2019-04" db="EMBL/GenBank/DDBJ databases">
        <title>Microbes associate with the intestines of laboratory mice.</title>
        <authorList>
            <person name="Navarre W."/>
            <person name="Wong E."/>
            <person name="Huang K."/>
            <person name="Tropini C."/>
            <person name="Ng K."/>
            <person name="Yu B."/>
        </authorList>
    </citation>
    <scope>NUCLEOTIDE SEQUENCE</scope>
    <source>
        <strain evidence="1">NM73_A23</strain>
    </source>
</reference>
<keyword evidence="2" id="KW-1185">Reference proteome</keyword>
<gene>
    <name evidence="1" type="ORF">E5358_01430</name>
</gene>
<dbReference type="EMBL" id="SRZC01000002">
    <property type="protein sequence ID" value="TGX83867.1"/>
    <property type="molecule type" value="Genomic_DNA"/>
</dbReference>
<name>A0AC61QTF5_9BACT</name>
<accession>A0AC61QTF5</accession>